<reference evidence="4" key="1">
    <citation type="journal article" date="2010" name="Nat. Biotechnol.">
        <title>Draft genome sequence of the oilseed species Ricinus communis.</title>
        <authorList>
            <person name="Chan A.P."/>
            <person name="Crabtree J."/>
            <person name="Zhao Q."/>
            <person name="Lorenzi H."/>
            <person name="Orvis J."/>
            <person name="Puiu D."/>
            <person name="Melake-Berhan A."/>
            <person name="Jones K.M."/>
            <person name="Redman J."/>
            <person name="Chen G."/>
            <person name="Cahoon E.B."/>
            <person name="Gedil M."/>
            <person name="Stanke M."/>
            <person name="Haas B.J."/>
            <person name="Wortman J.R."/>
            <person name="Fraser-Liggett C.M."/>
            <person name="Ravel J."/>
            <person name="Rabinowicz P.D."/>
        </authorList>
    </citation>
    <scope>NUCLEOTIDE SEQUENCE [LARGE SCALE GENOMIC DNA]</scope>
    <source>
        <strain evidence="4">cv. Hale</strain>
    </source>
</reference>
<evidence type="ECO:0000256" key="1">
    <source>
        <dbReference type="SAM" id="SignalP"/>
    </source>
</evidence>
<evidence type="ECO:0000313" key="4">
    <source>
        <dbReference type="Proteomes" id="UP000008311"/>
    </source>
</evidence>
<feature type="signal peptide" evidence="1">
    <location>
        <begin position="1"/>
        <end position="25"/>
    </location>
</feature>
<dbReference type="AlphaFoldDB" id="B9S225"/>
<name>B9S225_RICCO</name>
<dbReference type="GO" id="GO:0009116">
    <property type="term" value="P:nucleoside metabolic process"/>
    <property type="evidence" value="ECO:0007669"/>
    <property type="project" value="InterPro"/>
</dbReference>
<dbReference type="InterPro" id="IPR000845">
    <property type="entry name" value="Nucleoside_phosphorylase_d"/>
</dbReference>
<keyword evidence="1" id="KW-0732">Signal</keyword>
<dbReference type="STRING" id="3988.B9S225"/>
<dbReference type="Pfam" id="PF01048">
    <property type="entry name" value="PNP_UDP_1"/>
    <property type="match status" value="1"/>
</dbReference>
<dbReference type="OMA" id="TAICCEK"/>
<evidence type="ECO:0000259" key="2">
    <source>
        <dbReference type="Pfam" id="PF01048"/>
    </source>
</evidence>
<dbReference type="PANTHER" id="PTHR21234">
    <property type="entry name" value="PURINE NUCLEOSIDE PHOSPHORYLASE"/>
    <property type="match status" value="1"/>
</dbReference>
<proteinExistence type="predicted"/>
<dbReference type="InParanoid" id="B9S225"/>
<evidence type="ECO:0000313" key="3">
    <source>
        <dbReference type="EMBL" id="EEF42368.1"/>
    </source>
</evidence>
<dbReference type="eggNOG" id="ENOG502R9B2">
    <property type="taxonomic scope" value="Eukaryota"/>
</dbReference>
<organism evidence="3 4">
    <name type="scientific">Ricinus communis</name>
    <name type="common">Castor bean</name>
    <dbReference type="NCBI Taxonomy" id="3988"/>
    <lineage>
        <taxon>Eukaryota</taxon>
        <taxon>Viridiplantae</taxon>
        <taxon>Streptophyta</taxon>
        <taxon>Embryophyta</taxon>
        <taxon>Tracheophyta</taxon>
        <taxon>Spermatophyta</taxon>
        <taxon>Magnoliopsida</taxon>
        <taxon>eudicotyledons</taxon>
        <taxon>Gunneridae</taxon>
        <taxon>Pentapetalae</taxon>
        <taxon>rosids</taxon>
        <taxon>fabids</taxon>
        <taxon>Malpighiales</taxon>
        <taxon>Euphorbiaceae</taxon>
        <taxon>Acalyphoideae</taxon>
        <taxon>Acalypheae</taxon>
        <taxon>Ricinus</taxon>
    </lineage>
</organism>
<keyword evidence="4" id="KW-1185">Reference proteome</keyword>
<feature type="domain" description="Nucleoside phosphorylase" evidence="2">
    <location>
        <begin position="76"/>
        <end position="293"/>
    </location>
</feature>
<dbReference type="Proteomes" id="UP000008311">
    <property type="component" value="Unassembled WGS sequence"/>
</dbReference>
<dbReference type="OrthoDB" id="850781at2759"/>
<dbReference type="KEGG" id="rcu:8280479"/>
<dbReference type="PANTHER" id="PTHR21234:SF45">
    <property type="entry name" value="NUCLEOSIDE PHOSPHORYLASE DOMAIN-CONTAINING PROTEIN"/>
    <property type="match status" value="1"/>
</dbReference>
<dbReference type="GO" id="GO:0003824">
    <property type="term" value="F:catalytic activity"/>
    <property type="evidence" value="ECO:0007669"/>
    <property type="project" value="InterPro"/>
</dbReference>
<gene>
    <name evidence="3" type="ORF">RCOM_1326370</name>
</gene>
<feature type="chain" id="PRO_5005666473" evidence="1">
    <location>
        <begin position="26"/>
        <end position="314"/>
    </location>
</feature>
<dbReference type="InterPro" id="IPR035994">
    <property type="entry name" value="Nucleoside_phosphorylase_sf"/>
</dbReference>
<dbReference type="EMBL" id="EQ973846">
    <property type="protein sequence ID" value="EEF42368.1"/>
    <property type="molecule type" value="Genomic_DNA"/>
</dbReference>
<accession>B9S225</accession>
<dbReference type="Gene3D" id="3.40.50.1580">
    <property type="entry name" value="Nucleoside phosphorylase domain"/>
    <property type="match status" value="1"/>
</dbReference>
<dbReference type="SUPFAM" id="SSF53167">
    <property type="entry name" value="Purine and uridine phosphorylases"/>
    <property type="match status" value="1"/>
</dbReference>
<protein>
    <submittedName>
        <fullName evidence="3">Mta/sah nucleosidase, putative</fullName>
    </submittedName>
</protein>
<sequence length="314" mass="34385">MARRNMEMAVVVLLGLLAMVQQTMQLSLKNPLPLLSRNIRTDDTPAFGLITTSYSAEKALNESGYFVPTSYTDLFGRRFVTGTIYGARVVYVRTSSSPSVHAGITVQIMADNFNLAGIVHFGSAGTTNETLSIGTVSVPRFVGFTGSWEWLSKDSNEQGELVIGDFNYPENGQNLLGSIKYDEIDIYYKGKILESFWVYPYARWLLYASRIQIDSGDVIVGLNSSSSDIYVNNPAYREFLYKSFRVSTVDTSSAAVGLGAKSNALRFISFQGISNSAGAGDTSQSATELASKNVVNAVINFIWQATVPRYAHEA</sequence>